<dbReference type="AlphaFoldDB" id="A0A0D0DAB9"/>
<keyword evidence="1" id="KW-0812">Transmembrane</keyword>
<name>A0A0D0DAB9_9AGAM</name>
<feature type="non-terminal residue" evidence="2">
    <location>
        <position position="1"/>
    </location>
</feature>
<keyword evidence="1" id="KW-1133">Transmembrane helix</keyword>
<evidence type="ECO:0000256" key="1">
    <source>
        <dbReference type="SAM" id="Phobius"/>
    </source>
</evidence>
<dbReference type="Proteomes" id="UP000054538">
    <property type="component" value="Unassembled WGS sequence"/>
</dbReference>
<reference evidence="2 3" key="1">
    <citation type="submission" date="2014-04" db="EMBL/GenBank/DDBJ databases">
        <authorList>
            <consortium name="DOE Joint Genome Institute"/>
            <person name="Kuo A."/>
            <person name="Kohler A."/>
            <person name="Jargeat P."/>
            <person name="Nagy L.G."/>
            <person name="Floudas D."/>
            <person name="Copeland A."/>
            <person name="Barry K.W."/>
            <person name="Cichocki N."/>
            <person name="Veneault-Fourrey C."/>
            <person name="LaButti K."/>
            <person name="Lindquist E.A."/>
            <person name="Lipzen A."/>
            <person name="Lundell T."/>
            <person name="Morin E."/>
            <person name="Murat C."/>
            <person name="Sun H."/>
            <person name="Tunlid A."/>
            <person name="Henrissat B."/>
            <person name="Grigoriev I.V."/>
            <person name="Hibbett D.S."/>
            <person name="Martin F."/>
            <person name="Nordberg H.P."/>
            <person name="Cantor M.N."/>
            <person name="Hua S.X."/>
        </authorList>
    </citation>
    <scope>NUCLEOTIDE SEQUENCE [LARGE SCALE GENOMIC DNA]</scope>
    <source>
        <strain evidence="2 3">Ve08.2h10</strain>
    </source>
</reference>
<dbReference type="STRING" id="930991.A0A0D0DAB9"/>
<sequence>KDVRSLAVKLGVPTLDILISDFLSDQHSSGDNSRPSAPHHPHLSFTGQINIFHSAAATFVSQSDLCGTGSMQHEHIRATPSWCRGPGRFNCALINTDASCNGMLSMDIVWILCFFSFVFTDGITYPCAVVLV</sequence>
<reference evidence="3" key="2">
    <citation type="submission" date="2015-01" db="EMBL/GenBank/DDBJ databases">
        <title>Evolutionary Origins and Diversification of the Mycorrhizal Mutualists.</title>
        <authorList>
            <consortium name="DOE Joint Genome Institute"/>
            <consortium name="Mycorrhizal Genomics Consortium"/>
            <person name="Kohler A."/>
            <person name="Kuo A."/>
            <person name="Nagy L.G."/>
            <person name="Floudas D."/>
            <person name="Copeland A."/>
            <person name="Barry K.W."/>
            <person name="Cichocki N."/>
            <person name="Veneault-Fourrey C."/>
            <person name="LaButti K."/>
            <person name="Lindquist E.A."/>
            <person name="Lipzen A."/>
            <person name="Lundell T."/>
            <person name="Morin E."/>
            <person name="Murat C."/>
            <person name="Riley R."/>
            <person name="Ohm R."/>
            <person name="Sun H."/>
            <person name="Tunlid A."/>
            <person name="Henrissat B."/>
            <person name="Grigoriev I.V."/>
            <person name="Hibbett D.S."/>
            <person name="Martin F."/>
        </authorList>
    </citation>
    <scope>NUCLEOTIDE SEQUENCE [LARGE SCALE GENOMIC DNA]</scope>
    <source>
        <strain evidence="3">Ve08.2h10</strain>
    </source>
</reference>
<protein>
    <submittedName>
        <fullName evidence="2">Uncharacterized protein</fullName>
    </submittedName>
</protein>
<keyword evidence="3" id="KW-1185">Reference proteome</keyword>
<dbReference type="HOGENOM" id="CLU_006344_15_1_1"/>
<evidence type="ECO:0000313" key="2">
    <source>
        <dbReference type="EMBL" id="KIK77419.1"/>
    </source>
</evidence>
<dbReference type="EMBL" id="KN826996">
    <property type="protein sequence ID" value="KIK77419.1"/>
    <property type="molecule type" value="Genomic_DNA"/>
</dbReference>
<accession>A0A0D0DAB9</accession>
<keyword evidence="1" id="KW-0472">Membrane</keyword>
<dbReference type="InParanoid" id="A0A0D0DAB9"/>
<evidence type="ECO:0000313" key="3">
    <source>
        <dbReference type="Proteomes" id="UP000054538"/>
    </source>
</evidence>
<feature type="transmembrane region" description="Helical" evidence="1">
    <location>
        <begin position="108"/>
        <end position="131"/>
    </location>
</feature>
<organism evidence="2 3">
    <name type="scientific">Paxillus rubicundulus Ve08.2h10</name>
    <dbReference type="NCBI Taxonomy" id="930991"/>
    <lineage>
        <taxon>Eukaryota</taxon>
        <taxon>Fungi</taxon>
        <taxon>Dikarya</taxon>
        <taxon>Basidiomycota</taxon>
        <taxon>Agaricomycotina</taxon>
        <taxon>Agaricomycetes</taxon>
        <taxon>Agaricomycetidae</taxon>
        <taxon>Boletales</taxon>
        <taxon>Paxilineae</taxon>
        <taxon>Paxillaceae</taxon>
        <taxon>Paxillus</taxon>
    </lineage>
</organism>
<proteinExistence type="predicted"/>
<gene>
    <name evidence="2" type="ORF">PAXRUDRAFT_166916</name>
</gene>
<dbReference type="OrthoDB" id="3187773at2759"/>